<keyword evidence="2" id="KW-1185">Reference proteome</keyword>
<dbReference type="Proteomes" id="UP000192320">
    <property type="component" value="Unassembled WGS sequence"/>
</dbReference>
<comment type="caution">
    <text evidence="1">The sequence shown here is derived from an EMBL/GenBank/DDBJ whole genome shotgun (WGS) entry which is preliminary data.</text>
</comment>
<evidence type="ECO:0000313" key="1">
    <source>
        <dbReference type="EMBL" id="ORB04357.1"/>
    </source>
</evidence>
<name>A0A7I7R8J4_9MYCO</name>
<proteinExistence type="predicted"/>
<dbReference type="EMBL" id="MVHZ01000001">
    <property type="protein sequence ID" value="ORB04357.1"/>
    <property type="molecule type" value="Genomic_DNA"/>
</dbReference>
<sequence>MFRILTLVAAVVAALGAAPMAHASDDSFMAALATKGVFPTWTTPASAIVDAGHTICATGSAAGTVLAAADMLGVPVVQVARQELCP</sequence>
<dbReference type="AlphaFoldDB" id="A0A7I7R8J4"/>
<gene>
    <name evidence="1" type="ORF">BST33_00160</name>
</gene>
<reference evidence="1 2" key="1">
    <citation type="submission" date="2017-02" db="EMBL/GenBank/DDBJ databases">
        <title>The new phylogeny of genus Mycobacterium.</title>
        <authorList>
            <person name="Tortoli E."/>
            <person name="Trovato A."/>
            <person name="Cirillo D.M."/>
        </authorList>
    </citation>
    <scope>NUCLEOTIDE SEQUENCE [LARGE SCALE GENOMIC DNA]</scope>
    <source>
        <strain evidence="1 2">DSM 45633</strain>
    </source>
</reference>
<accession>A0A7I7R8J4</accession>
<protein>
    <submittedName>
        <fullName evidence="1">Uncharacterized protein</fullName>
    </submittedName>
</protein>
<evidence type="ECO:0000313" key="2">
    <source>
        <dbReference type="Proteomes" id="UP000192320"/>
    </source>
</evidence>
<organism evidence="1 2">
    <name type="scientific">Mycolicibacter minnesotensis</name>
    <dbReference type="NCBI Taxonomy" id="1118379"/>
    <lineage>
        <taxon>Bacteria</taxon>
        <taxon>Bacillati</taxon>
        <taxon>Actinomycetota</taxon>
        <taxon>Actinomycetes</taxon>
        <taxon>Mycobacteriales</taxon>
        <taxon>Mycobacteriaceae</taxon>
        <taxon>Mycolicibacter</taxon>
    </lineage>
</organism>